<evidence type="ECO:0000313" key="4">
    <source>
        <dbReference type="EMBL" id="RAQ22486.1"/>
    </source>
</evidence>
<protein>
    <submittedName>
        <fullName evidence="4">Polysaccharide deacetylase</fullName>
    </submittedName>
</protein>
<keyword evidence="2" id="KW-0732">Signal</keyword>
<dbReference type="SUPFAM" id="SSF88713">
    <property type="entry name" value="Glycoside hydrolase/deacetylase"/>
    <property type="match status" value="1"/>
</dbReference>
<organism evidence="4 5">
    <name type="scientific">Hydrogeniiclostridium mannosilyticum</name>
    <dbReference type="NCBI Taxonomy" id="2764322"/>
    <lineage>
        <taxon>Bacteria</taxon>
        <taxon>Bacillati</taxon>
        <taxon>Bacillota</taxon>
        <taxon>Clostridia</taxon>
        <taxon>Eubacteriales</taxon>
        <taxon>Acutalibacteraceae</taxon>
        <taxon>Hydrogeniiclostridium</taxon>
    </lineage>
</organism>
<evidence type="ECO:0000313" key="5">
    <source>
        <dbReference type="Proteomes" id="UP000249377"/>
    </source>
</evidence>
<comment type="subcellular location">
    <subcellularLocation>
        <location evidence="1">Secreted</location>
    </subcellularLocation>
</comment>
<proteinExistence type="predicted"/>
<dbReference type="InterPro" id="IPR002509">
    <property type="entry name" value="NODB_dom"/>
</dbReference>
<dbReference type="Gene3D" id="3.20.20.370">
    <property type="entry name" value="Glycoside hydrolase/deacetylase"/>
    <property type="match status" value="1"/>
</dbReference>
<gene>
    <name evidence="4" type="ORF">DPQ25_12685</name>
</gene>
<comment type="caution">
    <text evidence="4">The sequence shown here is derived from an EMBL/GenBank/DDBJ whole genome shotgun (WGS) entry which is preliminary data.</text>
</comment>
<dbReference type="GO" id="GO:0005975">
    <property type="term" value="P:carbohydrate metabolic process"/>
    <property type="evidence" value="ECO:0007669"/>
    <property type="project" value="InterPro"/>
</dbReference>
<evidence type="ECO:0000256" key="1">
    <source>
        <dbReference type="ARBA" id="ARBA00004613"/>
    </source>
</evidence>
<dbReference type="PANTHER" id="PTHR34216:SF3">
    <property type="entry name" value="POLY-BETA-1,6-N-ACETYL-D-GLUCOSAMINE N-DEACETYLASE"/>
    <property type="match status" value="1"/>
</dbReference>
<dbReference type="GO" id="GO:0016810">
    <property type="term" value="F:hydrolase activity, acting on carbon-nitrogen (but not peptide) bonds"/>
    <property type="evidence" value="ECO:0007669"/>
    <property type="project" value="InterPro"/>
</dbReference>
<dbReference type="GO" id="GO:0005576">
    <property type="term" value="C:extracellular region"/>
    <property type="evidence" value="ECO:0007669"/>
    <property type="project" value="UniProtKB-SubCell"/>
</dbReference>
<sequence>MYLIFKLKRALAGLLVVAAGIAGVLAASYLQSAQNVASKQREVQIPIIMYHSLLKDPDLQGKYVISPEVLENDMKYLKEKGYTAVNVQDLLDFVDGKKELPEKPVILSFDDGYYNNYYYAYPLAKQYNMKIVIAPIGSCTDKFSATTDEHIPYSHITWDEIKEMMASGLVEFQNHTYDLHTNKQGKVGVKKMAGETDEAYQKRLAGDVVKMQQRMKENTGYEPSCFVYPFGAKSEKTAELIKEMGFRCTFTCESKVNTISRNPESLYELGRFLRTGKKSSAEFFGEILD</sequence>
<accession>A0A328U888</accession>
<keyword evidence="5" id="KW-1185">Reference proteome</keyword>
<dbReference type="InterPro" id="IPR051398">
    <property type="entry name" value="Polysacch_Deacetylase"/>
</dbReference>
<dbReference type="Proteomes" id="UP000249377">
    <property type="component" value="Unassembled WGS sequence"/>
</dbReference>
<name>A0A328U888_9FIRM</name>
<dbReference type="RefSeq" id="WP_112333547.1">
    <property type="nucleotide sequence ID" value="NZ_QLYR01000012.1"/>
</dbReference>
<dbReference type="PROSITE" id="PS51677">
    <property type="entry name" value="NODB"/>
    <property type="match status" value="1"/>
</dbReference>
<reference evidence="4 5" key="1">
    <citation type="submission" date="2018-06" db="EMBL/GenBank/DDBJ databases">
        <title>Noncontiguous genome sequence of Ruminococcaceae bacterium ASD2818.</title>
        <authorList>
            <person name="Chaplin A.V."/>
            <person name="Sokolova S.R."/>
            <person name="Kochetkova T.O."/>
            <person name="Goltsov A.Y."/>
            <person name="Trofimov D.Y."/>
            <person name="Efimov B.A."/>
        </authorList>
    </citation>
    <scope>NUCLEOTIDE SEQUENCE [LARGE SCALE GENOMIC DNA]</scope>
    <source>
        <strain evidence="4 5">ASD2818</strain>
    </source>
</reference>
<dbReference type="Pfam" id="PF01522">
    <property type="entry name" value="Polysacc_deac_1"/>
    <property type="match status" value="1"/>
</dbReference>
<evidence type="ECO:0000259" key="3">
    <source>
        <dbReference type="PROSITE" id="PS51677"/>
    </source>
</evidence>
<dbReference type="EMBL" id="QLYR01000012">
    <property type="protein sequence ID" value="RAQ22486.1"/>
    <property type="molecule type" value="Genomic_DNA"/>
</dbReference>
<evidence type="ECO:0000256" key="2">
    <source>
        <dbReference type="ARBA" id="ARBA00022729"/>
    </source>
</evidence>
<dbReference type="AlphaFoldDB" id="A0A328U888"/>
<dbReference type="InterPro" id="IPR011330">
    <property type="entry name" value="Glyco_hydro/deAcase_b/a-brl"/>
</dbReference>
<feature type="domain" description="NodB homology" evidence="3">
    <location>
        <begin position="103"/>
        <end position="289"/>
    </location>
</feature>
<dbReference type="PANTHER" id="PTHR34216">
    <property type="match status" value="1"/>
</dbReference>